<dbReference type="GO" id="GO:0046975">
    <property type="term" value="F:histone H3K36 methyltransferase activity"/>
    <property type="evidence" value="ECO:0007669"/>
    <property type="project" value="TreeGrafter"/>
</dbReference>
<evidence type="ECO:0000313" key="3">
    <source>
        <dbReference type="Proteomes" id="UP000299102"/>
    </source>
</evidence>
<name>A0A4C1ZTX8_EUMVA</name>
<dbReference type="GO" id="GO:0035861">
    <property type="term" value="C:site of double-strand break"/>
    <property type="evidence" value="ECO:0007669"/>
    <property type="project" value="TreeGrafter"/>
</dbReference>
<gene>
    <name evidence="2" type="primary">SETMAR</name>
    <name evidence="2" type="ORF">EVAR_21341_1</name>
</gene>
<keyword evidence="3" id="KW-1185">Reference proteome</keyword>
<dbReference type="PANTHER" id="PTHR46060">
    <property type="entry name" value="MARINER MOS1 TRANSPOSASE-LIKE PROTEIN"/>
    <property type="match status" value="1"/>
</dbReference>
<comment type="caution">
    <text evidence="2">The sequence shown here is derived from an EMBL/GenBank/DDBJ whole genome shotgun (WGS) entry which is preliminary data.</text>
</comment>
<dbReference type="Proteomes" id="UP000299102">
    <property type="component" value="Unassembled WGS sequence"/>
</dbReference>
<dbReference type="GO" id="GO:0015074">
    <property type="term" value="P:DNA integration"/>
    <property type="evidence" value="ECO:0007669"/>
    <property type="project" value="TreeGrafter"/>
</dbReference>
<dbReference type="GO" id="GO:0044774">
    <property type="term" value="P:mitotic DNA integrity checkpoint signaling"/>
    <property type="evidence" value="ECO:0007669"/>
    <property type="project" value="TreeGrafter"/>
</dbReference>
<sequence>MDLMQCVDKRHETGSSFQSGSFDVKNEYRSNQFVTLKIDDLLDKVEQDVHISSCDIAEELGTNHKTVLIHFTKKAGYAKKLDTWVTHKLTERNEMNRVLICDSLVKRHETEPFLKRLFTGDEKWMNYNKNAKKNHGQKQATSTTSETWINSQ</sequence>
<dbReference type="GO" id="GO:0032259">
    <property type="term" value="P:methylation"/>
    <property type="evidence" value="ECO:0007669"/>
    <property type="project" value="UniProtKB-KW"/>
</dbReference>
<proteinExistence type="predicted"/>
<dbReference type="Gene3D" id="3.30.420.10">
    <property type="entry name" value="Ribonuclease H-like superfamily/Ribonuclease H"/>
    <property type="match status" value="1"/>
</dbReference>
<dbReference type="AlphaFoldDB" id="A0A4C1ZTX8"/>
<dbReference type="GO" id="GO:0000729">
    <property type="term" value="P:DNA double-strand break processing"/>
    <property type="evidence" value="ECO:0007669"/>
    <property type="project" value="TreeGrafter"/>
</dbReference>
<dbReference type="OrthoDB" id="616263at2759"/>
<dbReference type="STRING" id="151549.A0A4C1ZTX8"/>
<dbReference type="GO" id="GO:0006303">
    <property type="term" value="P:double-strand break repair via nonhomologous end joining"/>
    <property type="evidence" value="ECO:0007669"/>
    <property type="project" value="TreeGrafter"/>
</dbReference>
<dbReference type="PANTHER" id="PTHR46060:SF2">
    <property type="entry name" value="HISTONE-LYSINE N-METHYLTRANSFERASE SETMAR"/>
    <property type="match status" value="1"/>
</dbReference>
<feature type="compositionally biased region" description="Polar residues" evidence="1">
    <location>
        <begin position="137"/>
        <end position="152"/>
    </location>
</feature>
<dbReference type="GO" id="GO:0000014">
    <property type="term" value="F:single-stranded DNA endodeoxyribonuclease activity"/>
    <property type="evidence" value="ECO:0007669"/>
    <property type="project" value="TreeGrafter"/>
</dbReference>
<protein>
    <submittedName>
        <fullName evidence="2">Histone-lysine N-methyltransferase SETMAR</fullName>
    </submittedName>
</protein>
<dbReference type="GO" id="GO:0044547">
    <property type="term" value="F:DNA topoisomerase binding"/>
    <property type="evidence" value="ECO:0007669"/>
    <property type="project" value="TreeGrafter"/>
</dbReference>
<dbReference type="InterPro" id="IPR052709">
    <property type="entry name" value="Transposase-MT_Hybrid"/>
</dbReference>
<evidence type="ECO:0000256" key="1">
    <source>
        <dbReference type="SAM" id="MobiDB-lite"/>
    </source>
</evidence>
<dbReference type="GO" id="GO:0031297">
    <property type="term" value="P:replication fork processing"/>
    <property type="evidence" value="ECO:0007669"/>
    <property type="project" value="TreeGrafter"/>
</dbReference>
<accession>A0A4C1ZTX8</accession>
<reference evidence="2 3" key="1">
    <citation type="journal article" date="2019" name="Commun. Biol.">
        <title>The bagworm genome reveals a unique fibroin gene that provides high tensile strength.</title>
        <authorList>
            <person name="Kono N."/>
            <person name="Nakamura H."/>
            <person name="Ohtoshi R."/>
            <person name="Tomita M."/>
            <person name="Numata K."/>
            <person name="Arakawa K."/>
        </authorList>
    </citation>
    <scope>NUCLEOTIDE SEQUENCE [LARGE SCALE GENOMIC DNA]</scope>
</reference>
<dbReference type="EMBL" id="BGZK01002067">
    <property type="protein sequence ID" value="GBP90233.1"/>
    <property type="molecule type" value="Genomic_DNA"/>
</dbReference>
<dbReference type="InterPro" id="IPR036397">
    <property type="entry name" value="RNaseH_sf"/>
</dbReference>
<organism evidence="2 3">
    <name type="scientific">Eumeta variegata</name>
    <name type="common">Bagworm moth</name>
    <name type="synonym">Eumeta japonica</name>
    <dbReference type="NCBI Taxonomy" id="151549"/>
    <lineage>
        <taxon>Eukaryota</taxon>
        <taxon>Metazoa</taxon>
        <taxon>Ecdysozoa</taxon>
        <taxon>Arthropoda</taxon>
        <taxon>Hexapoda</taxon>
        <taxon>Insecta</taxon>
        <taxon>Pterygota</taxon>
        <taxon>Neoptera</taxon>
        <taxon>Endopterygota</taxon>
        <taxon>Lepidoptera</taxon>
        <taxon>Glossata</taxon>
        <taxon>Ditrysia</taxon>
        <taxon>Tineoidea</taxon>
        <taxon>Psychidae</taxon>
        <taxon>Oiketicinae</taxon>
        <taxon>Eumeta</taxon>
    </lineage>
</organism>
<keyword evidence="2" id="KW-0808">Transferase</keyword>
<dbReference type="GO" id="GO:0000793">
    <property type="term" value="C:condensed chromosome"/>
    <property type="evidence" value="ECO:0007669"/>
    <property type="project" value="TreeGrafter"/>
</dbReference>
<dbReference type="GO" id="GO:0042800">
    <property type="term" value="F:histone H3K4 methyltransferase activity"/>
    <property type="evidence" value="ECO:0007669"/>
    <property type="project" value="TreeGrafter"/>
</dbReference>
<dbReference type="GO" id="GO:0003690">
    <property type="term" value="F:double-stranded DNA binding"/>
    <property type="evidence" value="ECO:0007669"/>
    <property type="project" value="TreeGrafter"/>
</dbReference>
<dbReference type="GO" id="GO:0003697">
    <property type="term" value="F:single-stranded DNA binding"/>
    <property type="evidence" value="ECO:0007669"/>
    <property type="project" value="TreeGrafter"/>
</dbReference>
<evidence type="ECO:0000313" key="2">
    <source>
        <dbReference type="EMBL" id="GBP90233.1"/>
    </source>
</evidence>
<feature type="region of interest" description="Disordered" evidence="1">
    <location>
        <begin position="130"/>
        <end position="152"/>
    </location>
</feature>
<dbReference type="GO" id="GO:0005634">
    <property type="term" value="C:nucleus"/>
    <property type="evidence" value="ECO:0007669"/>
    <property type="project" value="TreeGrafter"/>
</dbReference>
<keyword evidence="2" id="KW-0489">Methyltransferase</keyword>